<organism evidence="2 3">
    <name type="scientific">Thalassiosira oceanica</name>
    <name type="common">Marine diatom</name>
    <dbReference type="NCBI Taxonomy" id="159749"/>
    <lineage>
        <taxon>Eukaryota</taxon>
        <taxon>Sar</taxon>
        <taxon>Stramenopiles</taxon>
        <taxon>Ochrophyta</taxon>
        <taxon>Bacillariophyta</taxon>
        <taxon>Coscinodiscophyceae</taxon>
        <taxon>Thalassiosirophycidae</taxon>
        <taxon>Thalassiosirales</taxon>
        <taxon>Thalassiosiraceae</taxon>
        <taxon>Thalassiosira</taxon>
    </lineage>
</organism>
<evidence type="ECO:0000313" key="3">
    <source>
        <dbReference type="Proteomes" id="UP000266841"/>
    </source>
</evidence>
<feature type="chain" id="PRO_5030173008" description="TLDc domain-containing protein" evidence="1">
    <location>
        <begin position="16"/>
        <end position="257"/>
    </location>
</feature>
<dbReference type="AlphaFoldDB" id="K0RP43"/>
<evidence type="ECO:0008006" key="4">
    <source>
        <dbReference type="Google" id="ProtNLM"/>
    </source>
</evidence>
<reference evidence="2 3" key="1">
    <citation type="journal article" date="2012" name="Genome Biol.">
        <title>Genome and low-iron response of an oceanic diatom adapted to chronic iron limitation.</title>
        <authorList>
            <person name="Lommer M."/>
            <person name="Specht M."/>
            <person name="Roy A.S."/>
            <person name="Kraemer L."/>
            <person name="Andreson R."/>
            <person name="Gutowska M.A."/>
            <person name="Wolf J."/>
            <person name="Bergner S.V."/>
            <person name="Schilhabel M.B."/>
            <person name="Klostermeier U.C."/>
            <person name="Beiko R.G."/>
            <person name="Rosenstiel P."/>
            <person name="Hippler M."/>
            <person name="Laroche J."/>
        </authorList>
    </citation>
    <scope>NUCLEOTIDE SEQUENCE [LARGE SCALE GENOMIC DNA]</scope>
    <source>
        <strain evidence="2 3">CCMP1005</strain>
    </source>
</reference>
<accession>K0RP43</accession>
<sequence>MVALLPLLIVAFVDAAHGLLSVRGSRGSPTVHRFDRRLAAAASSSTPTSPTYLLDENLEYMQSMRTIDSSSVSGRPSADLFEAVRYIDRNANKLLYPTEESKNSLWDRCKGSWKLQLATGGGRFTTFKPVPIFAYAMIDDKHFGNGVCLNSEFAILSLLGPHYFNSRTRQMGIGIEDLFLFGNNVTPFAPGFVSEGMGLGKSQDDYKADKKRMPTFTMIGASEKSLIARGGTGGIAIWTRLDSDIRPSAYGDYEFGV</sequence>
<feature type="signal peptide" evidence="1">
    <location>
        <begin position="1"/>
        <end position="15"/>
    </location>
</feature>
<protein>
    <recommendedName>
        <fullName evidence="4">TLDc domain-containing protein</fullName>
    </recommendedName>
</protein>
<comment type="caution">
    <text evidence="2">The sequence shown here is derived from an EMBL/GenBank/DDBJ whole genome shotgun (WGS) entry which is preliminary data.</text>
</comment>
<dbReference type="EMBL" id="AGNL01045747">
    <property type="protein sequence ID" value="EJK48512.1"/>
    <property type="molecule type" value="Genomic_DNA"/>
</dbReference>
<dbReference type="OrthoDB" id="44190at2759"/>
<gene>
    <name evidence="2" type="ORF">THAOC_32674</name>
</gene>
<dbReference type="Proteomes" id="UP000266841">
    <property type="component" value="Unassembled WGS sequence"/>
</dbReference>
<keyword evidence="1" id="KW-0732">Signal</keyword>
<evidence type="ECO:0000256" key="1">
    <source>
        <dbReference type="SAM" id="SignalP"/>
    </source>
</evidence>
<name>K0RP43_THAOC</name>
<proteinExistence type="predicted"/>
<evidence type="ECO:0000313" key="2">
    <source>
        <dbReference type="EMBL" id="EJK48512.1"/>
    </source>
</evidence>
<dbReference type="eggNOG" id="ENOG502T3PR">
    <property type="taxonomic scope" value="Eukaryota"/>
</dbReference>
<keyword evidence="3" id="KW-1185">Reference proteome</keyword>
<dbReference type="OMA" id="PIFAYAM"/>